<protein>
    <submittedName>
        <fullName evidence="2">Uncharacterized protein</fullName>
    </submittedName>
</protein>
<keyword evidence="3" id="KW-1185">Reference proteome</keyword>
<reference evidence="2" key="1">
    <citation type="journal article" date="2023" name="Mol. Phylogenet. Evol.">
        <title>Genome-scale phylogeny and comparative genomics of the fungal order Sordariales.</title>
        <authorList>
            <person name="Hensen N."/>
            <person name="Bonometti L."/>
            <person name="Westerberg I."/>
            <person name="Brannstrom I.O."/>
            <person name="Guillou S."/>
            <person name="Cros-Aarteil S."/>
            <person name="Calhoun S."/>
            <person name="Haridas S."/>
            <person name="Kuo A."/>
            <person name="Mondo S."/>
            <person name="Pangilinan J."/>
            <person name="Riley R."/>
            <person name="LaButti K."/>
            <person name="Andreopoulos B."/>
            <person name="Lipzen A."/>
            <person name="Chen C."/>
            <person name="Yan M."/>
            <person name="Daum C."/>
            <person name="Ng V."/>
            <person name="Clum A."/>
            <person name="Steindorff A."/>
            <person name="Ohm R.A."/>
            <person name="Martin F."/>
            <person name="Silar P."/>
            <person name="Natvig D.O."/>
            <person name="Lalanne C."/>
            <person name="Gautier V."/>
            <person name="Ament-Velasquez S.L."/>
            <person name="Kruys A."/>
            <person name="Hutchinson M.I."/>
            <person name="Powell A.J."/>
            <person name="Barry K."/>
            <person name="Miller A.N."/>
            <person name="Grigoriev I.V."/>
            <person name="Debuchy R."/>
            <person name="Gladieux P."/>
            <person name="Hiltunen Thoren M."/>
            <person name="Johannesson H."/>
        </authorList>
    </citation>
    <scope>NUCLEOTIDE SEQUENCE</scope>
    <source>
        <strain evidence="2">CBS 757.83</strain>
    </source>
</reference>
<evidence type="ECO:0000313" key="3">
    <source>
        <dbReference type="Proteomes" id="UP001305647"/>
    </source>
</evidence>
<dbReference type="EMBL" id="MU863717">
    <property type="protein sequence ID" value="KAK4096385.1"/>
    <property type="molecule type" value="Genomic_DNA"/>
</dbReference>
<dbReference type="Proteomes" id="UP001305647">
    <property type="component" value="Unassembled WGS sequence"/>
</dbReference>
<evidence type="ECO:0000256" key="1">
    <source>
        <dbReference type="SAM" id="MobiDB-lite"/>
    </source>
</evidence>
<organism evidence="2 3">
    <name type="scientific">Parathielavia hyrcaniae</name>
    <dbReference type="NCBI Taxonomy" id="113614"/>
    <lineage>
        <taxon>Eukaryota</taxon>
        <taxon>Fungi</taxon>
        <taxon>Dikarya</taxon>
        <taxon>Ascomycota</taxon>
        <taxon>Pezizomycotina</taxon>
        <taxon>Sordariomycetes</taxon>
        <taxon>Sordariomycetidae</taxon>
        <taxon>Sordariales</taxon>
        <taxon>Chaetomiaceae</taxon>
        <taxon>Parathielavia</taxon>
    </lineage>
</organism>
<feature type="compositionally biased region" description="Basic and acidic residues" evidence="1">
    <location>
        <begin position="267"/>
        <end position="276"/>
    </location>
</feature>
<comment type="caution">
    <text evidence="2">The sequence shown here is derived from an EMBL/GenBank/DDBJ whole genome shotgun (WGS) entry which is preliminary data.</text>
</comment>
<feature type="region of interest" description="Disordered" evidence="1">
    <location>
        <begin position="214"/>
        <end position="358"/>
    </location>
</feature>
<accession>A0AAN6SWG5</accession>
<evidence type="ECO:0000313" key="2">
    <source>
        <dbReference type="EMBL" id="KAK4096385.1"/>
    </source>
</evidence>
<feature type="compositionally biased region" description="Basic and acidic residues" evidence="1">
    <location>
        <begin position="307"/>
        <end position="331"/>
    </location>
</feature>
<sequence>MWRVDWVGDARAKCKPEKGKEPSNKDIMLHWSPRKGGIMVLNLDTIEDFGNAKVAYDDAARIKKNPLLPAYQKTYVNNLVFRAFTVGHELVHCFITFLAGNSSMHTPVGFAPTGFGDDVRGESGRQWEVGAFGGSVSLVYWETIAPAPSVGEIWLTKDDMMAKVNPDALERMVRRKFKFPLAIVGSWINAETAQKPSTTDTACASMACRQALGKRARAPAMGRGPVPKPLQGSTARPSPGHSAARPPPPEPKTAQTVRVQVGGRSSDAAERTEVRGHPAGLKVAVPQSEHRPIHKVRAPVVANRQQNGDRKASSRQDPRKEDQQRREDQKRATRAVGKGATGSSGNHRDPSRRTGYAS</sequence>
<proteinExistence type="predicted"/>
<reference evidence="2" key="2">
    <citation type="submission" date="2023-05" db="EMBL/GenBank/DDBJ databases">
        <authorList>
            <consortium name="Lawrence Berkeley National Laboratory"/>
            <person name="Steindorff A."/>
            <person name="Hensen N."/>
            <person name="Bonometti L."/>
            <person name="Westerberg I."/>
            <person name="Brannstrom I.O."/>
            <person name="Guillou S."/>
            <person name="Cros-Aarteil S."/>
            <person name="Calhoun S."/>
            <person name="Haridas S."/>
            <person name="Kuo A."/>
            <person name="Mondo S."/>
            <person name="Pangilinan J."/>
            <person name="Riley R."/>
            <person name="Labutti K."/>
            <person name="Andreopoulos B."/>
            <person name="Lipzen A."/>
            <person name="Chen C."/>
            <person name="Yanf M."/>
            <person name="Daum C."/>
            <person name="Ng V."/>
            <person name="Clum A."/>
            <person name="Ohm R."/>
            <person name="Martin F."/>
            <person name="Silar P."/>
            <person name="Natvig D."/>
            <person name="Lalanne C."/>
            <person name="Gautier V."/>
            <person name="Ament-Velasquez S.L."/>
            <person name="Kruys A."/>
            <person name="Hutchinson M.I."/>
            <person name="Powell A.J."/>
            <person name="Barry K."/>
            <person name="Miller A.N."/>
            <person name="Grigoriev I.V."/>
            <person name="Debuchy R."/>
            <person name="Gladieux P."/>
            <person name="Thoren M.H."/>
            <person name="Johannesson H."/>
        </authorList>
    </citation>
    <scope>NUCLEOTIDE SEQUENCE</scope>
    <source>
        <strain evidence="2">CBS 757.83</strain>
    </source>
</reference>
<name>A0AAN6SWG5_9PEZI</name>
<gene>
    <name evidence="2" type="ORF">N658DRAFT_501652</name>
</gene>
<dbReference type="AlphaFoldDB" id="A0AAN6SWG5"/>